<dbReference type="Proteomes" id="UP001595960">
    <property type="component" value="Unassembled WGS sequence"/>
</dbReference>
<evidence type="ECO:0000313" key="3">
    <source>
        <dbReference type="Proteomes" id="UP001595960"/>
    </source>
</evidence>
<comment type="caution">
    <text evidence="2">The sequence shown here is derived from an EMBL/GenBank/DDBJ whole genome shotgun (WGS) entry which is preliminary data.</text>
</comment>
<sequence length="151" mass="16350">MPVQLTPYLSFRDEAREAMEFYHSVFGGELTLSTFGDFHASENPVEADKIMHGHLVSGALNLMGADTPNEMPFEAGTNFAVSLSGGPEDEATLRGYWEALAEDGEVDAPLEASPWGDVFGMLTDRFGVQWMVDIGQPTPVENAAPARPDAD</sequence>
<protein>
    <submittedName>
        <fullName evidence="2">VOC family protein</fullName>
    </submittedName>
</protein>
<dbReference type="Gene3D" id="3.10.180.10">
    <property type="entry name" value="2,3-Dihydroxybiphenyl 1,2-Dioxygenase, domain 1"/>
    <property type="match status" value="1"/>
</dbReference>
<dbReference type="PANTHER" id="PTHR33990">
    <property type="entry name" value="PROTEIN YJDN-RELATED"/>
    <property type="match status" value="1"/>
</dbReference>
<dbReference type="EMBL" id="JBHSJC010000001">
    <property type="protein sequence ID" value="MFC4827526.1"/>
    <property type="molecule type" value="Genomic_DNA"/>
</dbReference>
<accession>A0ABV9R238</accession>
<organism evidence="2 3">
    <name type="scientific">Agromyces aurantiacus</name>
    <dbReference type="NCBI Taxonomy" id="165814"/>
    <lineage>
        <taxon>Bacteria</taxon>
        <taxon>Bacillati</taxon>
        <taxon>Actinomycetota</taxon>
        <taxon>Actinomycetes</taxon>
        <taxon>Micrococcales</taxon>
        <taxon>Microbacteriaceae</taxon>
        <taxon>Agromyces</taxon>
    </lineage>
</organism>
<reference evidence="3" key="1">
    <citation type="journal article" date="2019" name="Int. J. Syst. Evol. Microbiol.">
        <title>The Global Catalogue of Microorganisms (GCM) 10K type strain sequencing project: providing services to taxonomists for standard genome sequencing and annotation.</title>
        <authorList>
            <consortium name="The Broad Institute Genomics Platform"/>
            <consortium name="The Broad Institute Genome Sequencing Center for Infectious Disease"/>
            <person name="Wu L."/>
            <person name="Ma J."/>
        </authorList>
    </citation>
    <scope>NUCLEOTIDE SEQUENCE [LARGE SCALE GENOMIC DNA]</scope>
    <source>
        <strain evidence="3">CGMCC 1.12192</strain>
    </source>
</reference>
<dbReference type="RefSeq" id="WP_204395584.1">
    <property type="nucleotide sequence ID" value="NZ_JAFBBW010000001.1"/>
</dbReference>
<evidence type="ECO:0000259" key="1">
    <source>
        <dbReference type="Pfam" id="PF06983"/>
    </source>
</evidence>
<proteinExistence type="predicted"/>
<name>A0ABV9R238_9MICO</name>
<dbReference type="InterPro" id="IPR028973">
    <property type="entry name" value="PhnB-like"/>
</dbReference>
<dbReference type="CDD" id="cd06588">
    <property type="entry name" value="PhnB_like"/>
    <property type="match status" value="1"/>
</dbReference>
<dbReference type="PANTHER" id="PTHR33990:SF1">
    <property type="entry name" value="PROTEIN YJDN"/>
    <property type="match status" value="1"/>
</dbReference>
<dbReference type="SUPFAM" id="SSF54593">
    <property type="entry name" value="Glyoxalase/Bleomycin resistance protein/Dihydroxybiphenyl dioxygenase"/>
    <property type="match status" value="1"/>
</dbReference>
<evidence type="ECO:0000313" key="2">
    <source>
        <dbReference type="EMBL" id="MFC4827526.1"/>
    </source>
</evidence>
<dbReference type="InterPro" id="IPR029068">
    <property type="entry name" value="Glyas_Bleomycin-R_OHBP_Dase"/>
</dbReference>
<feature type="domain" description="PhnB-like" evidence="1">
    <location>
        <begin position="5"/>
        <end position="132"/>
    </location>
</feature>
<dbReference type="Pfam" id="PF06983">
    <property type="entry name" value="3-dmu-9_3-mt"/>
    <property type="match status" value="1"/>
</dbReference>
<gene>
    <name evidence="2" type="ORF">ACFPER_01920</name>
</gene>
<keyword evidence="3" id="KW-1185">Reference proteome</keyword>